<accession>A0A8J3N3V3</accession>
<evidence type="ECO:0000313" key="2">
    <source>
        <dbReference type="Proteomes" id="UP000597444"/>
    </source>
</evidence>
<sequence>MQPPQAGLHLMGWLPPNLDDQQITQQAASCGLEIIPLAALTLDSSQRGGLVLGYGAVNE</sequence>
<dbReference type="InterPro" id="IPR015421">
    <property type="entry name" value="PyrdxlP-dep_Trfase_major"/>
</dbReference>
<dbReference type="EMBL" id="BNJK01000001">
    <property type="protein sequence ID" value="GHO94585.1"/>
    <property type="molecule type" value="Genomic_DNA"/>
</dbReference>
<protein>
    <submittedName>
        <fullName evidence="1">Uncharacterized protein</fullName>
    </submittedName>
</protein>
<gene>
    <name evidence="1" type="ORF">KSF_046330</name>
</gene>
<dbReference type="Gene3D" id="3.40.640.10">
    <property type="entry name" value="Type I PLP-dependent aspartate aminotransferase-like (Major domain)"/>
    <property type="match status" value="1"/>
</dbReference>
<name>A0A8J3N3V3_9CHLR</name>
<reference evidence="1" key="1">
    <citation type="submission" date="2020-10" db="EMBL/GenBank/DDBJ databases">
        <title>Taxonomic study of unclassified bacteria belonging to the class Ktedonobacteria.</title>
        <authorList>
            <person name="Yabe S."/>
            <person name="Wang C.M."/>
            <person name="Zheng Y."/>
            <person name="Sakai Y."/>
            <person name="Cavaletti L."/>
            <person name="Monciardini P."/>
            <person name="Donadio S."/>
        </authorList>
    </citation>
    <scope>NUCLEOTIDE SEQUENCE</scope>
    <source>
        <strain evidence="1">ID150040</strain>
    </source>
</reference>
<organism evidence="1 2">
    <name type="scientific">Reticulibacter mediterranei</name>
    <dbReference type="NCBI Taxonomy" id="2778369"/>
    <lineage>
        <taxon>Bacteria</taxon>
        <taxon>Bacillati</taxon>
        <taxon>Chloroflexota</taxon>
        <taxon>Ktedonobacteria</taxon>
        <taxon>Ktedonobacterales</taxon>
        <taxon>Reticulibacteraceae</taxon>
        <taxon>Reticulibacter</taxon>
    </lineage>
</organism>
<proteinExistence type="predicted"/>
<keyword evidence="2" id="KW-1185">Reference proteome</keyword>
<dbReference type="AlphaFoldDB" id="A0A8J3N3V3"/>
<dbReference type="Proteomes" id="UP000597444">
    <property type="component" value="Unassembled WGS sequence"/>
</dbReference>
<evidence type="ECO:0000313" key="1">
    <source>
        <dbReference type="EMBL" id="GHO94585.1"/>
    </source>
</evidence>
<comment type="caution">
    <text evidence="1">The sequence shown here is derived from an EMBL/GenBank/DDBJ whole genome shotgun (WGS) entry which is preliminary data.</text>
</comment>